<proteinExistence type="predicted"/>
<evidence type="ECO:0000259" key="1">
    <source>
        <dbReference type="PROSITE" id="PS51186"/>
    </source>
</evidence>
<gene>
    <name evidence="2" type="ORF">ES692_11065</name>
</gene>
<keyword evidence="2" id="KW-0808">Transferase</keyword>
<dbReference type="EMBL" id="VOSB01000015">
    <property type="protein sequence ID" value="TXE16887.1"/>
    <property type="molecule type" value="Genomic_DNA"/>
</dbReference>
<sequence length="169" mass="19810">MLYTTFRPNFKKSKLDNKPNAISYEVEQLNQEFYDSAILFIETVFYKEQNIPKELLLLDNNHQKWWCIRNSNEIVGTVAAWKIKSECHWGRLAIHKKLRGLGLGKRIAIKSLDELFQIGIEKVIIDARDITGEIVLKLGGEITGKKTIFYEHPITPMKIQRKKFIYKTR</sequence>
<evidence type="ECO:0000313" key="3">
    <source>
        <dbReference type="Proteomes" id="UP000321938"/>
    </source>
</evidence>
<dbReference type="Proteomes" id="UP000321938">
    <property type="component" value="Unassembled WGS sequence"/>
</dbReference>
<dbReference type="OrthoDB" id="9789605at2"/>
<dbReference type="Gene3D" id="3.40.630.30">
    <property type="match status" value="1"/>
</dbReference>
<dbReference type="GO" id="GO:0016747">
    <property type="term" value="F:acyltransferase activity, transferring groups other than amino-acyl groups"/>
    <property type="evidence" value="ECO:0007669"/>
    <property type="project" value="InterPro"/>
</dbReference>
<accession>A0A5C7BCX7</accession>
<dbReference type="InterPro" id="IPR000182">
    <property type="entry name" value="GNAT_dom"/>
</dbReference>
<organism evidence="2 3">
    <name type="scientific">Psychroserpens burtonensis</name>
    <dbReference type="NCBI Taxonomy" id="49278"/>
    <lineage>
        <taxon>Bacteria</taxon>
        <taxon>Pseudomonadati</taxon>
        <taxon>Bacteroidota</taxon>
        <taxon>Flavobacteriia</taxon>
        <taxon>Flavobacteriales</taxon>
        <taxon>Flavobacteriaceae</taxon>
        <taxon>Psychroserpens</taxon>
    </lineage>
</organism>
<comment type="caution">
    <text evidence="2">The sequence shown here is derived from an EMBL/GenBank/DDBJ whole genome shotgun (WGS) entry which is preliminary data.</text>
</comment>
<dbReference type="InterPro" id="IPR016181">
    <property type="entry name" value="Acyl_CoA_acyltransferase"/>
</dbReference>
<protein>
    <submittedName>
        <fullName evidence="2">GNAT family N-acetyltransferase</fullName>
    </submittedName>
</protein>
<dbReference type="AlphaFoldDB" id="A0A5C7BCX7"/>
<reference evidence="2 3" key="1">
    <citation type="submission" date="2019-08" db="EMBL/GenBank/DDBJ databases">
        <title>Genome of Psychroserpens burtonensis ACAM 167.</title>
        <authorList>
            <person name="Bowman J.P."/>
        </authorList>
    </citation>
    <scope>NUCLEOTIDE SEQUENCE [LARGE SCALE GENOMIC DNA]</scope>
    <source>
        <strain evidence="2 3">ACAM 167</strain>
    </source>
</reference>
<dbReference type="STRING" id="1123037.GCA_000425305_02210"/>
<evidence type="ECO:0000313" key="2">
    <source>
        <dbReference type="EMBL" id="TXE16887.1"/>
    </source>
</evidence>
<dbReference type="CDD" id="cd04301">
    <property type="entry name" value="NAT_SF"/>
    <property type="match status" value="1"/>
</dbReference>
<keyword evidence="3" id="KW-1185">Reference proteome</keyword>
<name>A0A5C7BCX7_9FLAO</name>
<dbReference type="SUPFAM" id="SSF55729">
    <property type="entry name" value="Acyl-CoA N-acyltransferases (Nat)"/>
    <property type="match status" value="1"/>
</dbReference>
<feature type="domain" description="N-acetyltransferase" evidence="1">
    <location>
        <begin position="24"/>
        <end position="162"/>
    </location>
</feature>
<dbReference type="PROSITE" id="PS51186">
    <property type="entry name" value="GNAT"/>
    <property type="match status" value="1"/>
</dbReference>
<dbReference type="Pfam" id="PF00583">
    <property type="entry name" value="Acetyltransf_1"/>
    <property type="match status" value="1"/>
</dbReference>